<reference evidence="2" key="1">
    <citation type="submission" date="2022-11" db="UniProtKB">
        <authorList>
            <consortium name="WormBaseParasite"/>
        </authorList>
    </citation>
    <scope>IDENTIFICATION</scope>
</reference>
<accession>A0A914Y644</accession>
<protein>
    <submittedName>
        <fullName evidence="2">Uncharacterized protein</fullName>
    </submittedName>
</protein>
<evidence type="ECO:0000313" key="2">
    <source>
        <dbReference type="WBParaSite" id="PSU_v2.g13131.t1"/>
    </source>
</evidence>
<name>A0A914Y644_9BILA</name>
<dbReference type="AlphaFoldDB" id="A0A914Y644"/>
<proteinExistence type="predicted"/>
<dbReference type="WBParaSite" id="PSU_v2.g13131.t1">
    <property type="protein sequence ID" value="PSU_v2.g13131.t1"/>
    <property type="gene ID" value="PSU_v2.g13131"/>
</dbReference>
<organism evidence="1 2">
    <name type="scientific">Panagrolaimus superbus</name>
    <dbReference type="NCBI Taxonomy" id="310955"/>
    <lineage>
        <taxon>Eukaryota</taxon>
        <taxon>Metazoa</taxon>
        <taxon>Ecdysozoa</taxon>
        <taxon>Nematoda</taxon>
        <taxon>Chromadorea</taxon>
        <taxon>Rhabditida</taxon>
        <taxon>Tylenchina</taxon>
        <taxon>Panagrolaimomorpha</taxon>
        <taxon>Panagrolaimoidea</taxon>
        <taxon>Panagrolaimidae</taxon>
        <taxon>Panagrolaimus</taxon>
    </lineage>
</organism>
<dbReference type="Proteomes" id="UP000887577">
    <property type="component" value="Unplaced"/>
</dbReference>
<evidence type="ECO:0000313" key="1">
    <source>
        <dbReference type="Proteomes" id="UP000887577"/>
    </source>
</evidence>
<keyword evidence="1" id="KW-1185">Reference proteome</keyword>
<sequence>MSFVLIPEGEDEMAEAEAEGLIPIEMIQNDEIQFQPQQIRLSENDIDELELRERLAQLGEQLTERSIRGF</sequence>